<dbReference type="InterPro" id="IPR000417">
    <property type="entry name" value="Hyethyz_kinase"/>
</dbReference>
<evidence type="ECO:0000256" key="3">
    <source>
        <dbReference type="ARBA" id="ARBA00004868"/>
    </source>
</evidence>
<dbReference type="GO" id="GO:0009228">
    <property type="term" value="P:thiamine biosynthetic process"/>
    <property type="evidence" value="ECO:0007669"/>
    <property type="project" value="UniProtKB-KW"/>
</dbReference>
<dbReference type="PRINTS" id="PR01099">
    <property type="entry name" value="HYETHTZKNASE"/>
</dbReference>
<dbReference type="HAMAP" id="MF_00228">
    <property type="entry name" value="Thz_kinase"/>
    <property type="match status" value="1"/>
</dbReference>
<organism evidence="12 13">
    <name type="scientific">Roseburia zhanii</name>
    <dbReference type="NCBI Taxonomy" id="2763064"/>
    <lineage>
        <taxon>Bacteria</taxon>
        <taxon>Bacillati</taxon>
        <taxon>Bacillota</taxon>
        <taxon>Clostridia</taxon>
        <taxon>Lachnospirales</taxon>
        <taxon>Lachnospiraceae</taxon>
        <taxon>Roseburia</taxon>
    </lineage>
</organism>
<keyword evidence="6 11" id="KW-0547">Nucleotide-binding</keyword>
<feature type="binding site" evidence="11">
    <location>
        <position position="168"/>
    </location>
    <ligand>
        <name>ATP</name>
        <dbReference type="ChEBI" id="CHEBI:30616"/>
    </ligand>
</feature>
<dbReference type="Pfam" id="PF02110">
    <property type="entry name" value="HK"/>
    <property type="match status" value="1"/>
</dbReference>
<evidence type="ECO:0000256" key="8">
    <source>
        <dbReference type="ARBA" id="ARBA00022840"/>
    </source>
</evidence>
<evidence type="ECO:0000256" key="5">
    <source>
        <dbReference type="ARBA" id="ARBA00022723"/>
    </source>
</evidence>
<dbReference type="EC" id="2.7.1.50" evidence="11"/>
<keyword evidence="8 11" id="KW-0067">ATP-binding</keyword>
<dbReference type="Gene3D" id="3.40.1190.20">
    <property type="match status" value="1"/>
</dbReference>
<dbReference type="InterPro" id="IPR029056">
    <property type="entry name" value="Ribokinase-like"/>
</dbReference>
<evidence type="ECO:0000256" key="9">
    <source>
        <dbReference type="ARBA" id="ARBA00022842"/>
    </source>
</evidence>
<comment type="function">
    <text evidence="11">Catalyzes the phosphorylation of the hydroxyl group of 4-methyl-5-beta-hydroxyethylthiazole (THZ).</text>
</comment>
<evidence type="ECO:0000256" key="4">
    <source>
        <dbReference type="ARBA" id="ARBA00022679"/>
    </source>
</evidence>
<evidence type="ECO:0000256" key="1">
    <source>
        <dbReference type="ARBA" id="ARBA00001771"/>
    </source>
</evidence>
<keyword evidence="9 11" id="KW-0460">Magnesium</keyword>
<dbReference type="GO" id="GO:0009229">
    <property type="term" value="P:thiamine diphosphate biosynthetic process"/>
    <property type="evidence" value="ECO:0007669"/>
    <property type="project" value="UniProtKB-UniRule"/>
</dbReference>
<proteinExistence type="inferred from homology"/>
<evidence type="ECO:0000256" key="2">
    <source>
        <dbReference type="ARBA" id="ARBA00001946"/>
    </source>
</evidence>
<evidence type="ECO:0000256" key="6">
    <source>
        <dbReference type="ARBA" id="ARBA00022741"/>
    </source>
</evidence>
<accession>A0A923RUC0</accession>
<protein>
    <recommendedName>
        <fullName evidence="11">Hydroxyethylthiazole kinase</fullName>
        <ecNumber evidence="11">2.7.1.50</ecNumber>
    </recommendedName>
    <alternativeName>
        <fullName evidence="11">4-methyl-5-beta-hydroxyethylthiazole kinase</fullName>
        <shortName evidence="11">TH kinase</shortName>
        <shortName evidence="11">Thz kinase</shortName>
    </alternativeName>
</protein>
<feature type="binding site" evidence="11">
    <location>
        <position position="44"/>
    </location>
    <ligand>
        <name>substrate</name>
    </ligand>
</feature>
<keyword evidence="10 11" id="KW-0784">Thiamine biosynthesis</keyword>
<comment type="caution">
    <text evidence="12">The sequence shown here is derived from an EMBL/GenBank/DDBJ whole genome shotgun (WGS) entry which is preliminary data.</text>
</comment>
<gene>
    <name evidence="11 12" type="primary">thiM</name>
    <name evidence="12" type="ORF">H8S17_11290</name>
</gene>
<comment type="similarity">
    <text evidence="11">Belongs to the Thz kinase family.</text>
</comment>
<dbReference type="GO" id="GO:0005524">
    <property type="term" value="F:ATP binding"/>
    <property type="evidence" value="ECO:0007669"/>
    <property type="project" value="UniProtKB-UniRule"/>
</dbReference>
<comment type="pathway">
    <text evidence="3 11">Cofactor biosynthesis; thiamine diphosphate biosynthesis; 4-methyl-5-(2-phosphoethyl)-thiazole from 5-(2-hydroxyethyl)-4-methylthiazole: step 1/1.</text>
</comment>
<dbReference type="GO" id="GO:0000287">
    <property type="term" value="F:magnesium ion binding"/>
    <property type="evidence" value="ECO:0007669"/>
    <property type="project" value="UniProtKB-UniRule"/>
</dbReference>
<sequence length="274" mass="29516">MREKAAAIWKRMQQKAPLVHCITNIVTVNDCANILLAAGARPTMAHHEAEVQEVTGGCEALVCNLGATENYHAMELAAAESIKEKHPVIIDPVGAGGSSFRREQIEKLLSYGNIAAIRGNASEMRAVFENCRTVTGVDVGVEDLIHPEKLIEAARRFSKEHDCVSIISGEKDIITDGDMVLSAANGDQLMSKITGTGCMSSVLLGAAFAVCEKGEYVQAAAAVTSAMGICGEFAAEKCREKQAGIMSFHLYLIDEMSKFSENILQKHSKIDVFI</sequence>
<dbReference type="SUPFAM" id="SSF53613">
    <property type="entry name" value="Ribokinase-like"/>
    <property type="match status" value="1"/>
</dbReference>
<comment type="catalytic activity">
    <reaction evidence="1 11">
        <text>5-(2-hydroxyethyl)-4-methylthiazole + ATP = 4-methyl-5-(2-phosphooxyethyl)-thiazole + ADP + H(+)</text>
        <dbReference type="Rhea" id="RHEA:24212"/>
        <dbReference type="ChEBI" id="CHEBI:15378"/>
        <dbReference type="ChEBI" id="CHEBI:17957"/>
        <dbReference type="ChEBI" id="CHEBI:30616"/>
        <dbReference type="ChEBI" id="CHEBI:58296"/>
        <dbReference type="ChEBI" id="CHEBI:456216"/>
        <dbReference type="EC" id="2.7.1.50"/>
    </reaction>
</comment>
<reference evidence="12" key="1">
    <citation type="submission" date="2020-08" db="EMBL/GenBank/DDBJ databases">
        <title>Genome public.</title>
        <authorList>
            <person name="Liu C."/>
            <person name="Sun Q."/>
        </authorList>
    </citation>
    <scope>NUCLEOTIDE SEQUENCE</scope>
    <source>
        <strain evidence="12">BX1005</strain>
    </source>
</reference>
<keyword evidence="4 11" id="KW-0808">Transferase</keyword>
<dbReference type="NCBIfam" id="NF006830">
    <property type="entry name" value="PRK09355.1"/>
    <property type="match status" value="1"/>
</dbReference>
<comment type="cofactor">
    <cofactor evidence="2 11">
        <name>Mg(2+)</name>
        <dbReference type="ChEBI" id="CHEBI:18420"/>
    </cofactor>
</comment>
<feature type="binding site" evidence="11">
    <location>
        <position position="195"/>
    </location>
    <ligand>
        <name>substrate</name>
    </ligand>
</feature>
<dbReference type="EMBL" id="JACOPH010000010">
    <property type="protein sequence ID" value="MBC5714775.1"/>
    <property type="molecule type" value="Genomic_DNA"/>
</dbReference>
<name>A0A923RUC0_9FIRM</name>
<keyword evidence="7 11" id="KW-0418">Kinase</keyword>
<dbReference type="CDD" id="cd01170">
    <property type="entry name" value="THZ_kinase"/>
    <property type="match status" value="1"/>
</dbReference>
<evidence type="ECO:0000256" key="10">
    <source>
        <dbReference type="ARBA" id="ARBA00022977"/>
    </source>
</evidence>
<keyword evidence="5 11" id="KW-0479">Metal-binding</keyword>
<dbReference type="GO" id="GO:0004417">
    <property type="term" value="F:hydroxyethylthiazole kinase activity"/>
    <property type="evidence" value="ECO:0007669"/>
    <property type="project" value="UniProtKB-UniRule"/>
</dbReference>
<evidence type="ECO:0000313" key="13">
    <source>
        <dbReference type="Proteomes" id="UP000606720"/>
    </source>
</evidence>
<dbReference type="PIRSF" id="PIRSF000513">
    <property type="entry name" value="Thz_kinase"/>
    <property type="match status" value="1"/>
</dbReference>
<dbReference type="AlphaFoldDB" id="A0A923RUC0"/>
<feature type="binding site" evidence="11">
    <location>
        <position position="118"/>
    </location>
    <ligand>
        <name>ATP</name>
        <dbReference type="ChEBI" id="CHEBI:30616"/>
    </ligand>
</feature>
<dbReference type="Proteomes" id="UP000606720">
    <property type="component" value="Unassembled WGS sequence"/>
</dbReference>
<evidence type="ECO:0000256" key="11">
    <source>
        <dbReference type="HAMAP-Rule" id="MF_00228"/>
    </source>
</evidence>
<evidence type="ECO:0000256" key="7">
    <source>
        <dbReference type="ARBA" id="ARBA00022777"/>
    </source>
</evidence>
<keyword evidence="13" id="KW-1185">Reference proteome</keyword>
<evidence type="ECO:0000313" key="12">
    <source>
        <dbReference type="EMBL" id="MBC5714775.1"/>
    </source>
</evidence>